<feature type="region of interest" description="Disordered" evidence="1">
    <location>
        <begin position="1"/>
        <end position="93"/>
    </location>
</feature>
<dbReference type="EMBL" id="CAJPDS010000043">
    <property type="protein sequence ID" value="CAF9926829.1"/>
    <property type="molecule type" value="Genomic_DNA"/>
</dbReference>
<evidence type="ECO:0000313" key="2">
    <source>
        <dbReference type="EMBL" id="CAF9926829.1"/>
    </source>
</evidence>
<protein>
    <submittedName>
        <fullName evidence="2">Uncharacterized protein</fullName>
    </submittedName>
</protein>
<evidence type="ECO:0000313" key="3">
    <source>
        <dbReference type="Proteomes" id="UP000664521"/>
    </source>
</evidence>
<reference evidence="2" key="1">
    <citation type="submission" date="2021-03" db="EMBL/GenBank/DDBJ databases">
        <authorList>
            <person name="Tagirdzhanova G."/>
        </authorList>
    </citation>
    <scope>NUCLEOTIDE SEQUENCE</scope>
</reference>
<dbReference type="AlphaFoldDB" id="A0A8H3IUA6"/>
<comment type="caution">
    <text evidence="2">The sequence shown here is derived from an EMBL/GenBank/DDBJ whole genome shotgun (WGS) entry which is preliminary data.</text>
</comment>
<accession>A0A8H3IUA6</accession>
<name>A0A8H3IUA6_9LECA</name>
<dbReference type="Proteomes" id="UP000664521">
    <property type="component" value="Unassembled WGS sequence"/>
</dbReference>
<keyword evidence="3" id="KW-1185">Reference proteome</keyword>
<evidence type="ECO:0000256" key="1">
    <source>
        <dbReference type="SAM" id="MobiDB-lite"/>
    </source>
</evidence>
<gene>
    <name evidence="2" type="ORF">HETSPECPRED_006429</name>
</gene>
<organism evidence="2 3">
    <name type="scientific">Heterodermia speciosa</name>
    <dbReference type="NCBI Taxonomy" id="116794"/>
    <lineage>
        <taxon>Eukaryota</taxon>
        <taxon>Fungi</taxon>
        <taxon>Dikarya</taxon>
        <taxon>Ascomycota</taxon>
        <taxon>Pezizomycotina</taxon>
        <taxon>Lecanoromycetes</taxon>
        <taxon>OSLEUM clade</taxon>
        <taxon>Lecanoromycetidae</taxon>
        <taxon>Caliciales</taxon>
        <taxon>Physciaceae</taxon>
        <taxon>Heterodermia</taxon>
    </lineage>
</organism>
<feature type="compositionally biased region" description="Polar residues" evidence="1">
    <location>
        <begin position="55"/>
        <end position="64"/>
    </location>
</feature>
<sequence length="165" mass="18823">MSDDEKDEFATVDLVKKKHSVTIDEVNEFQRDHLKEPTGLGTRTRQPSADLLSARQPSSLSQPTGFAPPLRRPPLHRPTRPSPTPSHDSLLKRQRSAEILNSVKKQVVQSPMLKKAETFLTASTRFLDFVYSRVVTQKNKQECDAFSMAYDRLLDAMNKNKRNLF</sequence>
<proteinExistence type="predicted"/>